<evidence type="ECO:0000256" key="1">
    <source>
        <dbReference type="ARBA" id="ARBA00006739"/>
    </source>
</evidence>
<evidence type="ECO:0000256" key="3">
    <source>
        <dbReference type="ARBA" id="ARBA00022679"/>
    </source>
</evidence>
<dbReference type="OrthoDB" id="153025at2"/>
<accession>A0A1M6MKX9</accession>
<protein>
    <submittedName>
        <fullName evidence="4">Glycosyltransferase, GT2 family</fullName>
    </submittedName>
</protein>
<dbReference type="PANTHER" id="PTHR43179">
    <property type="entry name" value="RHAMNOSYLTRANSFERASE WBBL"/>
    <property type="match status" value="1"/>
</dbReference>
<proteinExistence type="inferred from homology"/>
<dbReference type="AlphaFoldDB" id="A0A1M6MKX9"/>
<evidence type="ECO:0000313" key="5">
    <source>
        <dbReference type="Proteomes" id="UP000183982"/>
    </source>
</evidence>
<dbReference type="PANTHER" id="PTHR43179:SF12">
    <property type="entry name" value="GALACTOFURANOSYLTRANSFERASE GLFT2"/>
    <property type="match status" value="1"/>
</dbReference>
<dbReference type="Pfam" id="PF13641">
    <property type="entry name" value="Glyco_tranf_2_3"/>
    <property type="match status" value="1"/>
</dbReference>
<dbReference type="EMBL" id="FQZQ01000014">
    <property type="protein sequence ID" value="SHJ84109.1"/>
    <property type="molecule type" value="Genomic_DNA"/>
</dbReference>
<dbReference type="Gene3D" id="3.90.550.10">
    <property type="entry name" value="Spore Coat Polysaccharide Biosynthesis Protein SpsA, Chain A"/>
    <property type="match status" value="1"/>
</dbReference>
<dbReference type="SUPFAM" id="SSF53448">
    <property type="entry name" value="Nucleotide-diphospho-sugar transferases"/>
    <property type="match status" value="1"/>
</dbReference>
<reference evidence="5" key="1">
    <citation type="submission" date="2016-11" db="EMBL/GenBank/DDBJ databases">
        <authorList>
            <person name="Varghese N."/>
            <person name="Submissions S."/>
        </authorList>
    </citation>
    <scope>NUCLEOTIDE SEQUENCE [LARGE SCALE GENOMIC DNA]</scope>
    <source>
        <strain evidence="5">DSM 100564</strain>
    </source>
</reference>
<name>A0A1M6MKX9_9RHOB</name>
<comment type="similarity">
    <text evidence="1">Belongs to the glycosyltransferase 2 family.</text>
</comment>
<evidence type="ECO:0000313" key="4">
    <source>
        <dbReference type="EMBL" id="SHJ84109.1"/>
    </source>
</evidence>
<dbReference type="STRING" id="1470563.SAMN05444000_1146"/>
<dbReference type="RefSeq" id="WP_073253299.1">
    <property type="nucleotide sequence ID" value="NZ_FQZQ01000014.1"/>
</dbReference>
<dbReference type="GO" id="GO:0016757">
    <property type="term" value="F:glycosyltransferase activity"/>
    <property type="evidence" value="ECO:0007669"/>
    <property type="project" value="UniProtKB-KW"/>
</dbReference>
<keyword evidence="5" id="KW-1185">Reference proteome</keyword>
<keyword evidence="3 4" id="KW-0808">Transferase</keyword>
<evidence type="ECO:0000256" key="2">
    <source>
        <dbReference type="ARBA" id="ARBA00022676"/>
    </source>
</evidence>
<dbReference type="InterPro" id="IPR029044">
    <property type="entry name" value="Nucleotide-diphossugar_trans"/>
</dbReference>
<organism evidence="4 5">
    <name type="scientific">Shimia gijangensis</name>
    <dbReference type="NCBI Taxonomy" id="1470563"/>
    <lineage>
        <taxon>Bacteria</taxon>
        <taxon>Pseudomonadati</taxon>
        <taxon>Pseudomonadota</taxon>
        <taxon>Alphaproteobacteria</taxon>
        <taxon>Rhodobacterales</taxon>
        <taxon>Roseobacteraceae</taxon>
    </lineage>
</organism>
<sequence>MTLPPVSVVVVSRGRPKALLRCLTGVSQLYYPCFEICVVTDPGGVAAVQESPWAQSVKLIPFDEANISAARNLGVAQAAGEVVAFIDDDAVPEPTWLTHLCAPFAEDPDVAAAGGFVRGRNGISFQWKAQTVDVTGETHELIVDEVRATILHPNEGRAIKTEGTNMAVRRDLLSELGGFDPAYHYYYDETDLNFRLAAKGCATAIVPLAEVHHGYLPNATRRANRVPGDLFQIGASTAVFLRKHCPASQHSDVWRKFCENQKRRALRFLQSGDLEPRDVRCLMTGLRKGHAEGLKRPLGALCKIPRASEGFRKFPKSTARSPVVVAGRRPNARRLRQRARDEVGQGRNVSLFLFSLTGLYHRVRFHEDGYWEHCGGLFGRSIRSQPLFRITSFGRRLKDEKLRIAEQRRLVDE</sequence>
<dbReference type="Proteomes" id="UP000183982">
    <property type="component" value="Unassembled WGS sequence"/>
</dbReference>
<gene>
    <name evidence="4" type="ORF">SAMN05444000_1146</name>
</gene>
<keyword evidence="2" id="KW-0328">Glycosyltransferase</keyword>